<protein>
    <submittedName>
        <fullName evidence="1">Uncharacterized protein</fullName>
    </submittedName>
</protein>
<evidence type="ECO:0000313" key="2">
    <source>
        <dbReference type="Proteomes" id="UP000615687"/>
    </source>
</evidence>
<reference evidence="1 2" key="1">
    <citation type="submission" date="2020-09" db="EMBL/GenBank/DDBJ databases">
        <title>The genome sequence of type strain Labrenzia polysiphoniae KACC 19711.</title>
        <authorList>
            <person name="Liu Y."/>
        </authorList>
    </citation>
    <scope>NUCLEOTIDE SEQUENCE [LARGE SCALE GENOMIC DNA]</scope>
    <source>
        <strain evidence="1 2">KACC 19711</strain>
    </source>
</reference>
<dbReference type="EMBL" id="JACYXJ010000008">
    <property type="protein sequence ID" value="MBD8878720.1"/>
    <property type="molecule type" value="Genomic_DNA"/>
</dbReference>
<evidence type="ECO:0000313" key="1">
    <source>
        <dbReference type="EMBL" id="MBD8878720.1"/>
    </source>
</evidence>
<name>A0ABR9CHI5_9HYPH</name>
<comment type="caution">
    <text evidence="1">The sequence shown here is derived from an EMBL/GenBank/DDBJ whole genome shotgun (WGS) entry which is preliminary data.</text>
</comment>
<proteinExistence type="predicted"/>
<dbReference type="Proteomes" id="UP000615687">
    <property type="component" value="Unassembled WGS sequence"/>
</dbReference>
<keyword evidence="2" id="KW-1185">Reference proteome</keyword>
<gene>
    <name evidence="1" type="ORF">IG617_20685</name>
</gene>
<organism evidence="1 2">
    <name type="scientific">Roseibium polysiphoniae</name>
    <dbReference type="NCBI Taxonomy" id="2571221"/>
    <lineage>
        <taxon>Bacteria</taxon>
        <taxon>Pseudomonadati</taxon>
        <taxon>Pseudomonadota</taxon>
        <taxon>Alphaproteobacteria</taxon>
        <taxon>Hyphomicrobiales</taxon>
        <taxon>Stappiaceae</taxon>
        <taxon>Roseibium</taxon>
    </lineage>
</organism>
<sequence length="197" mass="21053">MDNVIPAIEEYADAELALSRAFHASTNKNDPQNWQIEAAGAIRSASNAAVAIDGLTDRATRESDKSKTQIRKELRNLCNFGVGGYLREGAHDRVRGVASVYKHDEAQDATIPLNSSDDVLAVGLGFGFDAYGVGKYSGPEVLVGQTAGNQSKFMGDVVAAVCAWFQLLSTEGAVLPEKPVKVINVMVHSGASDEQKR</sequence>
<accession>A0ABR9CHI5</accession>